<dbReference type="NCBIfam" id="TIGR02170">
    <property type="entry name" value="thyX"/>
    <property type="match status" value="1"/>
</dbReference>
<dbReference type="KEGG" id="hfv:R50_1540"/>
<evidence type="ECO:0000313" key="3">
    <source>
        <dbReference type="Proteomes" id="UP000503399"/>
    </source>
</evidence>
<dbReference type="SUPFAM" id="SSF69796">
    <property type="entry name" value="Thymidylate synthase-complementing protein Thy1"/>
    <property type="match status" value="1"/>
</dbReference>
<dbReference type="InterPro" id="IPR036098">
    <property type="entry name" value="Thymidylate_synthase_ThyX_sf"/>
</dbReference>
<dbReference type="Gene3D" id="3.30.1360.170">
    <property type="match status" value="1"/>
</dbReference>
<dbReference type="EC" id="2.1.1.148" evidence="1"/>
<dbReference type="PROSITE" id="PS51331">
    <property type="entry name" value="THYX"/>
    <property type="match status" value="1"/>
</dbReference>
<dbReference type="Pfam" id="PF02511">
    <property type="entry name" value="Thy1"/>
    <property type="match status" value="1"/>
</dbReference>
<dbReference type="GO" id="GO:0006231">
    <property type="term" value="P:dTMP biosynthetic process"/>
    <property type="evidence" value="ECO:0007669"/>
    <property type="project" value="UniProtKB-UniRule"/>
</dbReference>
<dbReference type="CDD" id="cd20175">
    <property type="entry name" value="ThyX"/>
    <property type="match status" value="1"/>
</dbReference>
<sequence length="237" mass="27591">MEEARLMRRVLDHGYVILHEVLGSDLTVVNAARVSYNRRKQTLEEEDVRLLRYMATHEHRSPFYHPKLQFEVKAPLVVARQWWRHVVDSVHTVEETAWNELSRRYVSEEPEFYRPGPEAWRRPHPRNKQAAAGPLGAEAGAYWSRELDAAIEDGIRRYRAALEAGIAPEQARLFLPAYGLYTSWYWTASLWSVWHFCALREGEDAQGEIREYARAVRELAEAAFPESFRVLSEAGLR</sequence>
<dbReference type="GO" id="GO:0070402">
    <property type="term" value="F:NADPH binding"/>
    <property type="evidence" value="ECO:0007669"/>
    <property type="project" value="TreeGrafter"/>
</dbReference>
<dbReference type="GO" id="GO:0032259">
    <property type="term" value="P:methylation"/>
    <property type="evidence" value="ECO:0007669"/>
    <property type="project" value="UniProtKB-KW"/>
</dbReference>
<dbReference type="AlphaFoldDB" id="A0A6F8ZHV5"/>
<proteinExistence type="predicted"/>
<dbReference type="Proteomes" id="UP000503399">
    <property type="component" value="Chromosome"/>
</dbReference>
<dbReference type="GO" id="GO:0050797">
    <property type="term" value="F:thymidylate synthase (FAD) activity"/>
    <property type="evidence" value="ECO:0007669"/>
    <property type="project" value="UniProtKB-UniRule"/>
</dbReference>
<dbReference type="GO" id="GO:0050660">
    <property type="term" value="F:flavin adenine dinucleotide binding"/>
    <property type="evidence" value="ECO:0007669"/>
    <property type="project" value="UniProtKB-UniRule"/>
</dbReference>
<dbReference type="PANTHER" id="PTHR34934">
    <property type="entry name" value="FLAVIN-DEPENDENT THYMIDYLATE SYNTHASE"/>
    <property type="match status" value="1"/>
</dbReference>
<organism evidence="2 3">
    <name type="scientific">Candidatus Hydrogenisulfobacillus filiaventi</name>
    <dbReference type="NCBI Taxonomy" id="2707344"/>
    <lineage>
        <taxon>Bacteria</taxon>
        <taxon>Bacillati</taxon>
        <taxon>Bacillota</taxon>
        <taxon>Clostridia</taxon>
        <taxon>Eubacteriales</taxon>
        <taxon>Clostridiales Family XVII. Incertae Sedis</taxon>
        <taxon>Candidatus Hydrogenisulfobacillus</taxon>
    </lineage>
</organism>
<dbReference type="InterPro" id="IPR003669">
    <property type="entry name" value="Thymidylate_synthase_ThyX"/>
</dbReference>
<dbReference type="PANTHER" id="PTHR34934:SF1">
    <property type="entry name" value="FLAVIN-DEPENDENT THYMIDYLATE SYNTHASE"/>
    <property type="match status" value="1"/>
</dbReference>
<reference evidence="2 3" key="1">
    <citation type="submission" date="2020-02" db="EMBL/GenBank/DDBJ databases">
        <authorList>
            <person name="Hogendoorn C."/>
        </authorList>
    </citation>
    <scope>NUCLEOTIDE SEQUENCE [LARGE SCALE GENOMIC DNA]</scope>
    <source>
        <strain evidence="2">R501</strain>
    </source>
</reference>
<evidence type="ECO:0000313" key="2">
    <source>
        <dbReference type="EMBL" id="CAB1129041.1"/>
    </source>
</evidence>
<keyword evidence="2" id="KW-0489">Methyltransferase</keyword>
<keyword evidence="2" id="KW-0808">Transferase</keyword>
<evidence type="ECO:0000256" key="1">
    <source>
        <dbReference type="NCBIfam" id="TIGR02170"/>
    </source>
</evidence>
<dbReference type="EMBL" id="LR778114">
    <property type="protein sequence ID" value="CAB1129041.1"/>
    <property type="molecule type" value="Genomic_DNA"/>
</dbReference>
<name>A0A6F8ZHV5_9FIRM</name>
<accession>A0A6F8ZHV5</accession>
<gene>
    <name evidence="2" type="primary">thyX</name>
    <name evidence="2" type="ORF">R50_1540</name>
</gene>
<dbReference type="GO" id="GO:0004799">
    <property type="term" value="F:thymidylate synthase activity"/>
    <property type="evidence" value="ECO:0007669"/>
    <property type="project" value="TreeGrafter"/>
</dbReference>
<protein>
    <recommendedName>
        <fullName evidence="1">FAD-dependent thymidylate synthase</fullName>
        <ecNumber evidence="1">2.1.1.148</ecNumber>
    </recommendedName>
</protein>
<keyword evidence="3" id="KW-1185">Reference proteome</keyword>